<dbReference type="PANTHER" id="PTHR22835">
    <property type="entry name" value="ZINC FINGER FYVE DOMAIN CONTAINING PROTEIN"/>
    <property type="match status" value="1"/>
</dbReference>
<dbReference type="CDD" id="cd01837">
    <property type="entry name" value="SGNH_plant_lipase_like"/>
    <property type="match status" value="2"/>
</dbReference>
<evidence type="ECO:0000313" key="6">
    <source>
        <dbReference type="EMBL" id="GJN07791.1"/>
    </source>
</evidence>
<evidence type="ECO:0000256" key="1">
    <source>
        <dbReference type="ARBA" id="ARBA00008668"/>
    </source>
</evidence>
<evidence type="ECO:0000256" key="4">
    <source>
        <dbReference type="ARBA" id="ARBA00023180"/>
    </source>
</evidence>
<dbReference type="Pfam" id="PF00657">
    <property type="entry name" value="Lipase_GDSL"/>
    <property type="match status" value="2"/>
</dbReference>
<proteinExistence type="inferred from homology"/>
<keyword evidence="3" id="KW-0378">Hydrolase</keyword>
<dbReference type="Gene3D" id="3.40.50.1110">
    <property type="entry name" value="SGNH hydrolase"/>
    <property type="match status" value="2"/>
</dbReference>
<evidence type="ECO:0000256" key="5">
    <source>
        <dbReference type="SAM" id="SignalP"/>
    </source>
</evidence>
<feature type="chain" id="PRO_5043797782" description="GDSL esterase/lipase" evidence="5">
    <location>
        <begin position="27"/>
        <end position="782"/>
    </location>
</feature>
<protein>
    <recommendedName>
        <fullName evidence="8">GDSL esterase/lipase</fullName>
    </recommendedName>
</protein>
<keyword evidence="4" id="KW-0325">Glycoprotein</keyword>
<comment type="similarity">
    <text evidence="1">Belongs to the 'GDSL' lipolytic enzyme family.</text>
</comment>
<organism evidence="6 7">
    <name type="scientific">Eleusine coracana subsp. coracana</name>
    <dbReference type="NCBI Taxonomy" id="191504"/>
    <lineage>
        <taxon>Eukaryota</taxon>
        <taxon>Viridiplantae</taxon>
        <taxon>Streptophyta</taxon>
        <taxon>Embryophyta</taxon>
        <taxon>Tracheophyta</taxon>
        <taxon>Spermatophyta</taxon>
        <taxon>Magnoliopsida</taxon>
        <taxon>Liliopsida</taxon>
        <taxon>Poales</taxon>
        <taxon>Poaceae</taxon>
        <taxon>PACMAD clade</taxon>
        <taxon>Chloridoideae</taxon>
        <taxon>Cynodonteae</taxon>
        <taxon>Eleusininae</taxon>
        <taxon>Eleusine</taxon>
    </lineage>
</organism>
<dbReference type="EMBL" id="BQKI01000015">
    <property type="protein sequence ID" value="GJN07791.1"/>
    <property type="molecule type" value="Genomic_DNA"/>
</dbReference>
<evidence type="ECO:0008006" key="8">
    <source>
        <dbReference type="Google" id="ProtNLM"/>
    </source>
</evidence>
<dbReference type="InterPro" id="IPR001087">
    <property type="entry name" value="GDSL"/>
</dbReference>
<reference evidence="6" key="1">
    <citation type="journal article" date="2018" name="DNA Res.">
        <title>Multiple hybrid de novo genome assembly of finger millet, an orphan allotetraploid crop.</title>
        <authorList>
            <person name="Hatakeyama M."/>
            <person name="Aluri S."/>
            <person name="Balachadran M.T."/>
            <person name="Sivarajan S.R."/>
            <person name="Patrignani A."/>
            <person name="Gruter S."/>
            <person name="Poveda L."/>
            <person name="Shimizu-Inatsugi R."/>
            <person name="Baeten J."/>
            <person name="Francoijs K.J."/>
            <person name="Nataraja K.N."/>
            <person name="Reddy Y.A.N."/>
            <person name="Phadnis S."/>
            <person name="Ravikumar R.L."/>
            <person name="Schlapbach R."/>
            <person name="Sreeman S.M."/>
            <person name="Shimizu K.K."/>
        </authorList>
    </citation>
    <scope>NUCLEOTIDE SEQUENCE</scope>
</reference>
<dbReference type="Proteomes" id="UP001054889">
    <property type="component" value="Unassembled WGS sequence"/>
</dbReference>
<keyword evidence="2 5" id="KW-0732">Signal</keyword>
<dbReference type="PANTHER" id="PTHR22835:SF498">
    <property type="entry name" value="GDSL-LIKE LIPASE_ACYLHYDROLASE FAMILY PROTEIN, EXPRESSED"/>
    <property type="match status" value="1"/>
</dbReference>
<feature type="signal peptide" evidence="5">
    <location>
        <begin position="1"/>
        <end position="26"/>
    </location>
</feature>
<name>A0AAV5DC07_ELECO</name>
<keyword evidence="7" id="KW-1185">Reference proteome</keyword>
<gene>
    <name evidence="6" type="primary">ga25652</name>
    <name evidence="6" type="ORF">PR202_ga25652</name>
</gene>
<sequence length="782" mass="85076">MASSSSSSPAAFLLLLLFVLPHGAVSSGHDDPAPSSSSPCYTRLFSFGDSITDTGNFVSLFPNISVLGPPYGETFFGRPSGRFSDGRLIVDFLAAEALRLPFSTPYLTGKTADDFRHGANFAMAGATALNQSFFKDMGLDVSSIPPYSLHVQLGWFKHVLQLLLESTKQEDNKDIMSCSLFLLGIGVNDYNHPLFQNRSFTAEIKPLVPKVVEKIGNAIKVLIGLGAKTILVPGNIPMGCRPRYLAMFQSNNSGDYDADGCIRWLNDFAKFHNRALKRMLYKIPHDPTVTIIYGDYYHAVQEIIRNPIEHGFAKDGALTACCGDGGPYNSGSAFSCNATAVICPDPSNHVIWDGIHFTEAANKFLASGVLDGPQILRDLHSPLLLNLKLSLTRLSPIKPVVPITYLSMAVLPILLCFLLIWPYAAVSAVRYPAPGGAAACSRLFSFGDSFTDTGNYVTSLSPNVTVLTLPFGKTFFGQPSGRFGDGRLVVDFIAEALRLPAFSPPYLLGKTAGDFRHGANFAVAGATALNQSFFKDLGLDLSIIPPYSLDVQLEWFKHVLQLLAPTEQERKDIMSTSLFLMGEVGANDYNHLLFQNRPFDAEIRPLVPKVIQQIENAIRVLMGLGAKTIVVPGNVAMGCIPRFLAMFQSNSSHDAAGCLKWLNDFAENDHNRELKRMLHRIGDPKVTIIYADYYGAMLEIIRNPLKHGFTKDGALSACCGDGGPYNSGSPFSCNATSTLCPDPAKFVSWDGIHLTEAAYSFVARSVLDGPYAEPSILSKCIT</sequence>
<dbReference type="AlphaFoldDB" id="A0AAV5DC07"/>
<evidence type="ECO:0000256" key="2">
    <source>
        <dbReference type="ARBA" id="ARBA00022729"/>
    </source>
</evidence>
<dbReference type="InterPro" id="IPR036514">
    <property type="entry name" value="SGNH_hydro_sf"/>
</dbReference>
<dbReference type="InterPro" id="IPR035669">
    <property type="entry name" value="SGNH_plant_lipase-like"/>
</dbReference>
<evidence type="ECO:0000313" key="7">
    <source>
        <dbReference type="Proteomes" id="UP001054889"/>
    </source>
</evidence>
<reference evidence="6" key="2">
    <citation type="submission" date="2021-12" db="EMBL/GenBank/DDBJ databases">
        <title>Resequencing data analysis of finger millet.</title>
        <authorList>
            <person name="Hatakeyama M."/>
            <person name="Aluri S."/>
            <person name="Balachadran M.T."/>
            <person name="Sivarajan S.R."/>
            <person name="Poveda L."/>
            <person name="Shimizu-Inatsugi R."/>
            <person name="Schlapbach R."/>
            <person name="Sreeman S.M."/>
            <person name="Shimizu K.K."/>
        </authorList>
    </citation>
    <scope>NUCLEOTIDE SEQUENCE</scope>
</reference>
<dbReference type="GO" id="GO:0016788">
    <property type="term" value="F:hydrolase activity, acting on ester bonds"/>
    <property type="evidence" value="ECO:0007669"/>
    <property type="project" value="InterPro"/>
</dbReference>
<evidence type="ECO:0000256" key="3">
    <source>
        <dbReference type="ARBA" id="ARBA00022801"/>
    </source>
</evidence>
<accession>A0AAV5DC07</accession>
<dbReference type="SUPFAM" id="SSF52266">
    <property type="entry name" value="SGNH hydrolase"/>
    <property type="match status" value="2"/>
</dbReference>
<comment type="caution">
    <text evidence="6">The sequence shown here is derived from an EMBL/GenBank/DDBJ whole genome shotgun (WGS) entry which is preliminary data.</text>
</comment>